<keyword evidence="5" id="KW-1185">Reference proteome</keyword>
<dbReference type="PANTHER" id="PTHR19375">
    <property type="entry name" value="HEAT SHOCK PROTEIN 70KDA"/>
    <property type="match status" value="1"/>
</dbReference>
<dbReference type="InterPro" id="IPR010111">
    <property type="entry name" value="Kynureninase"/>
</dbReference>
<dbReference type="GO" id="GO:0009435">
    <property type="term" value="P:NAD+ biosynthetic process"/>
    <property type="evidence" value="ECO:0007669"/>
    <property type="project" value="InterPro"/>
</dbReference>
<name>A0A914KW66_MELIC</name>
<dbReference type="InterPro" id="IPR015422">
    <property type="entry name" value="PyrdxlP-dep_Trfase_small"/>
</dbReference>
<evidence type="ECO:0000256" key="4">
    <source>
        <dbReference type="ARBA" id="ARBA00022898"/>
    </source>
</evidence>
<dbReference type="PRINTS" id="PR00301">
    <property type="entry name" value="HEATSHOCK70"/>
</dbReference>
<keyword evidence="4" id="KW-0663">Pyridoxal phosphate</keyword>
<dbReference type="SUPFAM" id="SSF53067">
    <property type="entry name" value="Actin-like ATPase domain"/>
    <property type="match status" value="1"/>
</dbReference>
<evidence type="ECO:0000256" key="2">
    <source>
        <dbReference type="ARBA" id="ARBA00022741"/>
    </source>
</evidence>
<proteinExistence type="inferred from homology"/>
<dbReference type="Proteomes" id="UP000887563">
    <property type="component" value="Unplaced"/>
</dbReference>
<dbReference type="AlphaFoldDB" id="A0A914KW66"/>
<dbReference type="Pfam" id="PF22580">
    <property type="entry name" value="KYNU_C"/>
    <property type="match status" value="1"/>
</dbReference>
<dbReference type="GO" id="GO:0005524">
    <property type="term" value="F:ATP binding"/>
    <property type="evidence" value="ECO:0007669"/>
    <property type="project" value="UniProtKB-KW"/>
</dbReference>
<accession>A0A914KW66</accession>
<dbReference type="InterPro" id="IPR043129">
    <property type="entry name" value="ATPase_NBD"/>
</dbReference>
<dbReference type="WBParaSite" id="Minc3s00142g05881">
    <property type="protein sequence ID" value="Minc3s00142g05881"/>
    <property type="gene ID" value="Minc3s00142g05881"/>
</dbReference>
<evidence type="ECO:0000256" key="3">
    <source>
        <dbReference type="ARBA" id="ARBA00022840"/>
    </source>
</evidence>
<dbReference type="GO" id="GO:0030170">
    <property type="term" value="F:pyridoxal phosphate binding"/>
    <property type="evidence" value="ECO:0007669"/>
    <property type="project" value="InterPro"/>
</dbReference>
<evidence type="ECO:0000313" key="6">
    <source>
        <dbReference type="WBParaSite" id="Minc3s00142g05881"/>
    </source>
</evidence>
<keyword evidence="3" id="KW-0067">ATP-binding</keyword>
<dbReference type="GO" id="GO:0140662">
    <property type="term" value="F:ATP-dependent protein folding chaperone"/>
    <property type="evidence" value="ECO:0007669"/>
    <property type="project" value="InterPro"/>
</dbReference>
<reference evidence="6" key="1">
    <citation type="submission" date="2022-11" db="UniProtKB">
        <authorList>
            <consortium name="WormBaseParasite"/>
        </authorList>
    </citation>
    <scope>IDENTIFICATION</scope>
</reference>
<dbReference type="GO" id="GO:0005737">
    <property type="term" value="C:cytoplasm"/>
    <property type="evidence" value="ECO:0007669"/>
    <property type="project" value="InterPro"/>
</dbReference>
<organism evidence="5 6">
    <name type="scientific">Meloidogyne incognita</name>
    <name type="common">Southern root-knot nematode worm</name>
    <name type="synonym">Oxyuris incognita</name>
    <dbReference type="NCBI Taxonomy" id="6306"/>
    <lineage>
        <taxon>Eukaryota</taxon>
        <taxon>Metazoa</taxon>
        <taxon>Ecdysozoa</taxon>
        <taxon>Nematoda</taxon>
        <taxon>Chromadorea</taxon>
        <taxon>Rhabditida</taxon>
        <taxon>Tylenchina</taxon>
        <taxon>Tylenchomorpha</taxon>
        <taxon>Tylenchoidea</taxon>
        <taxon>Meloidogynidae</taxon>
        <taxon>Meloidogyninae</taxon>
        <taxon>Meloidogyne</taxon>
        <taxon>Meloidogyne incognita group</taxon>
    </lineage>
</organism>
<dbReference type="GO" id="GO:0030429">
    <property type="term" value="F:kynureninase activity"/>
    <property type="evidence" value="ECO:0007669"/>
    <property type="project" value="InterPro"/>
</dbReference>
<dbReference type="Gene3D" id="3.90.1150.10">
    <property type="entry name" value="Aspartate Aminotransferase, domain 1"/>
    <property type="match status" value="1"/>
</dbReference>
<dbReference type="GO" id="GO:0006569">
    <property type="term" value="P:L-tryptophan catabolic process"/>
    <property type="evidence" value="ECO:0007669"/>
    <property type="project" value="InterPro"/>
</dbReference>
<dbReference type="Gene3D" id="3.30.420.40">
    <property type="match status" value="1"/>
</dbReference>
<evidence type="ECO:0000256" key="1">
    <source>
        <dbReference type="ARBA" id="ARBA00007381"/>
    </source>
</evidence>
<protein>
    <submittedName>
        <fullName evidence="6">Uncharacterized protein</fullName>
    </submittedName>
</protein>
<evidence type="ECO:0000313" key="5">
    <source>
        <dbReference type="Proteomes" id="UP000887563"/>
    </source>
</evidence>
<comment type="similarity">
    <text evidence="1">Belongs to the heat shock protein 70 family.</text>
</comment>
<sequence length="409" mass="46148">MYLLLKSVSASKSIKRFGSTIVSPPPNTVFPPTSILVRDVPPTSMGINLGMSNSTVTIMKEKKPQSFAAPPFVAFNQQGEILFGDDAAKQGNLRNPFHGIAHLIDVKFDDPIVRKIRNIVPFKIVEASNGYTCIESKREIFTPLEICAYSLEKMKEKVEETWKRPNIPAVIAIPSFLNGSQHSKVKKAAEIADMNILDVTTDHKAAALACFLQYEENKSIAVCDVDNGAMNISVIKMERGIFKFHLVYAGNYIDNLCKHLTSQFGQQNDIQSTNELSPREISSFKKALVEAKNKHQARDVFLVGKADDQVFSKTSMEQLNQKSILLTSYLEFLLENNKFNQQKDNFINFIQITPKDQKQRGCQLSLKFNCQVDKIHKKLSERGIVTLEEVINLTENEMILEEKEKNNKN</sequence>
<dbReference type="InterPro" id="IPR013126">
    <property type="entry name" value="Hsp_70_fam"/>
</dbReference>
<dbReference type="Pfam" id="PF00012">
    <property type="entry name" value="HSP70"/>
    <property type="match status" value="1"/>
</dbReference>
<keyword evidence="2" id="KW-0547">Nucleotide-binding</keyword>